<dbReference type="GO" id="GO:0046931">
    <property type="term" value="P:pore complex assembly"/>
    <property type="evidence" value="ECO:0007669"/>
    <property type="project" value="TreeGrafter"/>
</dbReference>
<reference evidence="1" key="1">
    <citation type="thesis" date="2020" institute="ProQuest LLC" country="789 East Eisenhower Parkway, Ann Arbor, MI, USA">
        <title>Comparative Genomics and Chromosome Evolution.</title>
        <authorList>
            <person name="Mudd A.B."/>
        </authorList>
    </citation>
    <scope>NUCLEOTIDE SEQUENCE</scope>
    <source>
        <strain evidence="1">237g6f4</strain>
        <tissue evidence="1">Blood</tissue>
    </source>
</reference>
<dbReference type="PANTHER" id="PTHR12752">
    <property type="entry name" value="PHOSPHOINOSITOL 3-PHOSPHATE-BINDING PROTEIN"/>
    <property type="match status" value="1"/>
</dbReference>
<evidence type="ECO:0000313" key="2">
    <source>
        <dbReference type="Proteomes" id="UP000824782"/>
    </source>
</evidence>
<name>A0AAV6YSK8_ENGPU</name>
<organism evidence="1 2">
    <name type="scientific">Engystomops pustulosus</name>
    <name type="common">Tungara frog</name>
    <name type="synonym">Physalaemus pustulosus</name>
    <dbReference type="NCBI Taxonomy" id="76066"/>
    <lineage>
        <taxon>Eukaryota</taxon>
        <taxon>Metazoa</taxon>
        <taxon>Chordata</taxon>
        <taxon>Craniata</taxon>
        <taxon>Vertebrata</taxon>
        <taxon>Euteleostomi</taxon>
        <taxon>Amphibia</taxon>
        <taxon>Batrachia</taxon>
        <taxon>Anura</taxon>
        <taxon>Neobatrachia</taxon>
        <taxon>Hyloidea</taxon>
        <taxon>Leptodactylidae</taxon>
        <taxon>Leiuperinae</taxon>
        <taxon>Engystomops</taxon>
    </lineage>
</organism>
<dbReference type="GO" id="GO:0046930">
    <property type="term" value="C:pore complex"/>
    <property type="evidence" value="ECO:0007669"/>
    <property type="project" value="TreeGrafter"/>
</dbReference>
<gene>
    <name evidence="1" type="ORF">GDO81_023278</name>
</gene>
<proteinExistence type="predicted"/>
<dbReference type="AlphaFoldDB" id="A0AAV6YSK8"/>
<dbReference type="Proteomes" id="UP000824782">
    <property type="component" value="Unassembled WGS sequence"/>
</dbReference>
<dbReference type="PANTHER" id="PTHR12752:SF4">
    <property type="entry name" value="PLECKSTRIN HOMOLOGY DOMAIN-CONTAINING FAMILY A MEMBER 7"/>
    <property type="match status" value="1"/>
</dbReference>
<protein>
    <submittedName>
        <fullName evidence="1">Uncharacterized protein</fullName>
    </submittedName>
</protein>
<accession>A0AAV6YSK8</accession>
<dbReference type="GO" id="GO:0090136">
    <property type="term" value="P:epithelial cell-cell adhesion"/>
    <property type="evidence" value="ECO:0007669"/>
    <property type="project" value="TreeGrafter"/>
</dbReference>
<dbReference type="GO" id="GO:0005915">
    <property type="term" value="C:zonula adherens"/>
    <property type="evidence" value="ECO:0007669"/>
    <property type="project" value="TreeGrafter"/>
</dbReference>
<evidence type="ECO:0000313" key="1">
    <source>
        <dbReference type="EMBL" id="KAG8538112.1"/>
    </source>
</evidence>
<sequence length="148" mass="17430">WRREQEFDFQLLEKAARDVEEREKEDHDWVHAKAVHVTELDLEPQDYDLDISRELSMPDKVEIPERYIEHDPEEPLSREELEARYRRVQKIKNILARSSVHNLQPAGPPEDLDPSDLNIQMRQQEKVITMSYALASEASQRSKQVAGK</sequence>
<dbReference type="GO" id="GO:0045218">
    <property type="term" value="P:zonula adherens maintenance"/>
    <property type="evidence" value="ECO:0007669"/>
    <property type="project" value="TreeGrafter"/>
</dbReference>
<comment type="caution">
    <text evidence="1">The sequence shown here is derived from an EMBL/GenBank/DDBJ whole genome shotgun (WGS) entry which is preliminary data.</text>
</comment>
<feature type="non-terminal residue" evidence="1">
    <location>
        <position position="1"/>
    </location>
</feature>
<keyword evidence="2" id="KW-1185">Reference proteome</keyword>
<dbReference type="EMBL" id="WNYA01023820">
    <property type="protein sequence ID" value="KAG8538112.1"/>
    <property type="molecule type" value="Genomic_DNA"/>
</dbReference>
<dbReference type="GO" id="GO:0044331">
    <property type="term" value="P:cell-cell adhesion mediated by cadherin"/>
    <property type="evidence" value="ECO:0007669"/>
    <property type="project" value="TreeGrafter"/>
</dbReference>